<keyword evidence="8" id="KW-1185">Reference proteome</keyword>
<feature type="region of interest" description="Disordered" evidence="5">
    <location>
        <begin position="1217"/>
        <end position="1239"/>
    </location>
</feature>
<dbReference type="GO" id="GO:0051959">
    <property type="term" value="F:dynein light intermediate chain binding"/>
    <property type="evidence" value="ECO:0007669"/>
    <property type="project" value="TreeGrafter"/>
</dbReference>
<comment type="subcellular location">
    <subcellularLocation>
        <location evidence="1">Cytoplasm</location>
    </subcellularLocation>
</comment>
<dbReference type="InterPro" id="IPR036872">
    <property type="entry name" value="CH_dom_sf"/>
</dbReference>
<gene>
    <name evidence="7" type="ORF">CEUTPL_LOCUS10139</name>
</gene>
<feature type="compositionally biased region" description="Polar residues" evidence="5">
    <location>
        <begin position="1223"/>
        <end position="1239"/>
    </location>
</feature>
<protein>
    <recommendedName>
        <fullName evidence="6">HOOK N-terminal domain-containing protein</fullName>
    </recommendedName>
</protein>
<dbReference type="Gene3D" id="1.10.418.10">
    <property type="entry name" value="Calponin-like domain"/>
    <property type="match status" value="1"/>
</dbReference>
<dbReference type="Proteomes" id="UP001152799">
    <property type="component" value="Chromosome 5"/>
</dbReference>
<feature type="coiled-coil region" evidence="4">
    <location>
        <begin position="939"/>
        <end position="966"/>
    </location>
</feature>
<proteinExistence type="predicted"/>
<dbReference type="EMBL" id="OU892281">
    <property type="protein sequence ID" value="CAG9769635.1"/>
    <property type="molecule type" value="Genomic_DNA"/>
</dbReference>
<evidence type="ECO:0000256" key="2">
    <source>
        <dbReference type="ARBA" id="ARBA00022490"/>
    </source>
</evidence>
<evidence type="ECO:0000256" key="1">
    <source>
        <dbReference type="ARBA" id="ARBA00004496"/>
    </source>
</evidence>
<dbReference type="SUPFAM" id="SSF116907">
    <property type="entry name" value="Hook domain"/>
    <property type="match status" value="1"/>
</dbReference>
<feature type="coiled-coil region" evidence="4">
    <location>
        <begin position="226"/>
        <end position="401"/>
    </location>
</feature>
<dbReference type="GO" id="GO:0005813">
    <property type="term" value="C:centrosome"/>
    <property type="evidence" value="ECO:0007669"/>
    <property type="project" value="TreeGrafter"/>
</dbReference>
<feature type="region of interest" description="Disordered" evidence="5">
    <location>
        <begin position="405"/>
        <end position="426"/>
    </location>
</feature>
<feature type="coiled-coil region" evidence="4">
    <location>
        <begin position="775"/>
        <end position="914"/>
    </location>
</feature>
<feature type="coiled-coil region" evidence="4">
    <location>
        <begin position="435"/>
        <end position="672"/>
    </location>
</feature>
<feature type="region of interest" description="Disordered" evidence="5">
    <location>
        <begin position="1098"/>
        <end position="1171"/>
    </location>
</feature>
<dbReference type="GO" id="GO:0031122">
    <property type="term" value="P:cytoplasmic microtubule organization"/>
    <property type="evidence" value="ECO:0007669"/>
    <property type="project" value="TreeGrafter"/>
</dbReference>
<feature type="compositionally biased region" description="Polar residues" evidence="5">
    <location>
        <begin position="1143"/>
        <end position="1161"/>
    </location>
</feature>
<evidence type="ECO:0000256" key="3">
    <source>
        <dbReference type="ARBA" id="ARBA00023054"/>
    </source>
</evidence>
<keyword evidence="3 4" id="KW-0175">Coiled coil</keyword>
<dbReference type="OrthoDB" id="10254988at2759"/>
<evidence type="ECO:0000256" key="4">
    <source>
        <dbReference type="SAM" id="Coils"/>
    </source>
</evidence>
<dbReference type="GO" id="GO:0005737">
    <property type="term" value="C:cytoplasm"/>
    <property type="evidence" value="ECO:0007669"/>
    <property type="project" value="UniProtKB-SubCell"/>
</dbReference>
<evidence type="ECO:0000256" key="5">
    <source>
        <dbReference type="SAM" id="MobiDB-lite"/>
    </source>
</evidence>
<sequence length="1305" mass="148528">MAASGTDIEEFLGGPLVKWLATCVKKPDALQVYETFFDGAPINEVLLQIDPEPSLPVPTVSNLQGLHITAARIKIFHSIIKNIKSIYEDELGQVIISLPDCVTLGRAPASDAALQQLKLLILLLLGCAVQGPTKEIFITRIKELDVDAQHNIVECIKQVTDGQNLVLTTDWTEQAPQKLFSHVRALTSERDKLLQQWVIDLGQENIVNSGNVTKTGQEGVESNHWAVELADWKARLRKQRQELEEKTEILAEYKEELEHATSLVTKLKAENSDFLSEARKAKAYRDELDAMRERAERVDRLELETQRYRERLADSEFYKVRVDELREDNRVLLETREMLEGQLVRARQRADQVLELEAELLACKQSINEVTLERDAAREKIQELVDENVQLQQVTKSALQESSLGNISIDSDNEESNSGDNSLSEQLTSNAQARALRLELENKRLLSTIDSLKEDSFHESAHKILELEKEKKKLVLKTEQLQENCDRLTQQNVELENLFKNAIQENRKVQNGMDSLKIISDRQSQDLQNEKTKITELEKNIGSLSKEKQRVQALCDVVKKRADDAEKCLNQVSEQLQNLQVEVDKGKQAEKLGSELQEKIASLEKENSGLQREVTKLKEVMEEKEVVLDKNTEEKVKQEKEIQKLQIETSNLLAQIEKLQEFEQKATELISQASVHSETIATLQKDLVNEKVSNEKFKTSLDKLGLNLDTLDNDINIIVEKLLQNTEISKCIQSVFKEREIIKEAPCKTCHLEGDALKQAEEVAKSISLEWSQQCDKLYADIATLQSSNDVLQNENATLKVDVSTLKSQVHSLQAQQTALQLANSQLVAEKDELSKQQKQRKLEREQILLDQGTLRTLHEQLSSEYEELKLEQENLRKVNRDLRSEKRALQENNDCLEIKVSNSELEKENLRIDAINLNNLRGEHSKLKDDFRNLFTASERLKVEYRNVQEELKNLKTESRNLRLSQTEIQGELNTRSDRVSGLQLENAKLQQKCDMLFEMNHSLDSDRRALMDHVSQLLTQYHSLLTHSLEDKQHYHSEEKLYADKVNNLCRQKEKLEEKIMEHYRKLDNASAKKKGFGATLVRKVRKAGSDIINKVPSRNRRSWHEDATRLTQSQFTLAGNGSGESDNRDSDNSNEDLMGNQRNANTVENFRRNTSGTGSLHGHKPRDEIALRRSHRDLSLHRSSIAGDQVFNREPGSALSLGSVGSRRTVYLSEDDTGPVNASTPQTNNQNDSSNPPLLVYNRISNVIGADISQIRRPSTPQRSSPPQAATVPEENANTPNTAERKEKNAKETAIWYEYGCV</sequence>
<evidence type="ECO:0000313" key="7">
    <source>
        <dbReference type="EMBL" id="CAG9769635.1"/>
    </source>
</evidence>
<dbReference type="InterPro" id="IPR043936">
    <property type="entry name" value="HOOK_N"/>
</dbReference>
<dbReference type="PANTHER" id="PTHR18947">
    <property type="entry name" value="HOOK PROTEINS"/>
    <property type="match status" value="1"/>
</dbReference>
<reference evidence="7" key="1">
    <citation type="submission" date="2022-01" db="EMBL/GenBank/DDBJ databases">
        <authorList>
            <person name="King R."/>
        </authorList>
    </citation>
    <scope>NUCLEOTIDE SEQUENCE</scope>
</reference>
<name>A0A9N9QGP1_9CUCU</name>
<dbReference type="Pfam" id="PF19047">
    <property type="entry name" value="HOOK_N"/>
    <property type="match status" value="1"/>
</dbReference>
<feature type="coiled-coil region" evidence="4">
    <location>
        <begin position="1041"/>
        <end position="1075"/>
    </location>
</feature>
<evidence type="ECO:0000313" key="8">
    <source>
        <dbReference type="Proteomes" id="UP001152799"/>
    </source>
</evidence>
<keyword evidence="2" id="KW-0963">Cytoplasm</keyword>
<dbReference type="GO" id="GO:0008017">
    <property type="term" value="F:microtubule binding"/>
    <property type="evidence" value="ECO:0007669"/>
    <property type="project" value="TreeGrafter"/>
</dbReference>
<organism evidence="7 8">
    <name type="scientific">Ceutorhynchus assimilis</name>
    <name type="common">cabbage seed weevil</name>
    <dbReference type="NCBI Taxonomy" id="467358"/>
    <lineage>
        <taxon>Eukaryota</taxon>
        <taxon>Metazoa</taxon>
        <taxon>Ecdysozoa</taxon>
        <taxon>Arthropoda</taxon>
        <taxon>Hexapoda</taxon>
        <taxon>Insecta</taxon>
        <taxon>Pterygota</taxon>
        <taxon>Neoptera</taxon>
        <taxon>Endopterygota</taxon>
        <taxon>Coleoptera</taxon>
        <taxon>Polyphaga</taxon>
        <taxon>Cucujiformia</taxon>
        <taxon>Curculionidae</taxon>
        <taxon>Ceutorhynchinae</taxon>
        <taxon>Ceutorhynchus</taxon>
    </lineage>
</organism>
<evidence type="ECO:0000259" key="6">
    <source>
        <dbReference type="Pfam" id="PF19047"/>
    </source>
</evidence>
<feature type="compositionally biased region" description="Low complexity" evidence="5">
    <location>
        <begin position="1256"/>
        <end position="1271"/>
    </location>
</feature>
<feature type="domain" description="HOOK N-terminal" evidence="6">
    <location>
        <begin position="16"/>
        <end position="157"/>
    </location>
</feature>
<dbReference type="PANTHER" id="PTHR18947:SF28">
    <property type="entry name" value="GIRDIN, ISOFORM A"/>
    <property type="match status" value="1"/>
</dbReference>
<dbReference type="GO" id="GO:0030705">
    <property type="term" value="P:cytoskeleton-dependent intracellular transport"/>
    <property type="evidence" value="ECO:0007669"/>
    <property type="project" value="InterPro"/>
</dbReference>
<feature type="region of interest" description="Disordered" evidence="5">
    <location>
        <begin position="1255"/>
        <end position="1293"/>
    </location>
</feature>
<accession>A0A9N9QGP1</accession>
<dbReference type="CDD" id="cd22223">
    <property type="entry name" value="HkD_HkRP"/>
    <property type="match status" value="1"/>
</dbReference>